<organism evidence="3 4">
    <name type="scientific">Pyrrhoderma noxium</name>
    <dbReference type="NCBI Taxonomy" id="2282107"/>
    <lineage>
        <taxon>Eukaryota</taxon>
        <taxon>Fungi</taxon>
        <taxon>Dikarya</taxon>
        <taxon>Basidiomycota</taxon>
        <taxon>Agaricomycotina</taxon>
        <taxon>Agaricomycetes</taxon>
        <taxon>Hymenochaetales</taxon>
        <taxon>Hymenochaetaceae</taxon>
        <taxon>Pyrrhoderma</taxon>
    </lineage>
</organism>
<evidence type="ECO:0000259" key="2">
    <source>
        <dbReference type="Pfam" id="PF12937"/>
    </source>
</evidence>
<sequence length="563" mass="62756">MTVSRTATWDWTPFEQPVPLSSSEEDFSDISLPEIDPRPMHEEIVKIDERIKSLEEELENLRIRRDQVLSDRALINRIPSEILSRIFELAAHEDPQLASYTSLVSRNWRTLSLETPQLWSYVRLDSTWYGNVNSLIRRIRVHMERTGAAKISVDLDLRYCETLDDARLLMSELKSHLNRCFSLRIRAQDWEWLAVAASACAEGRINDSLESVTLRVEPSDDGIPIPLLSGYFPRLEKVVLEQTALTSVFNNTQLPALRVLHIVRDSQHLHHHHSHDDQARVCIRLRDYLNALTCSEILEDARLQSITFNLDGKESLFSRTPIRIPVPMLTDMALSSVDGANIALLFDAVSLPSLVRLAVQINSTSSSSEAYSGGDPLGWLARLTEAAHSGRLPLLRHFELRSCPCLSDGSALVALVRALHALPRLEALGFATPPGATLGEGLFEVLAGPGRTGDWLVPNLKVLSIGSGCRDVTGHEILRVVQARETAASASRSYGGLDPGVDEVGFSPISTSSLESVELRSVRRPVRLQMVRLAPCFALAPDVVEQLRVALDELRIVLCECRR</sequence>
<dbReference type="InterPro" id="IPR036047">
    <property type="entry name" value="F-box-like_dom_sf"/>
</dbReference>
<proteinExistence type="predicted"/>
<dbReference type="InterPro" id="IPR001810">
    <property type="entry name" value="F-box_dom"/>
</dbReference>
<dbReference type="Pfam" id="PF12937">
    <property type="entry name" value="F-box-like"/>
    <property type="match status" value="1"/>
</dbReference>
<comment type="caution">
    <text evidence="3">The sequence shown here is derived from an EMBL/GenBank/DDBJ whole genome shotgun (WGS) entry which is preliminary data.</text>
</comment>
<dbReference type="Proteomes" id="UP000217199">
    <property type="component" value="Unassembled WGS sequence"/>
</dbReference>
<accession>A0A286U4S4</accession>
<dbReference type="InParanoid" id="A0A286U4S4"/>
<name>A0A286U4S4_9AGAM</name>
<keyword evidence="1" id="KW-0175">Coiled coil</keyword>
<keyword evidence="4" id="KW-1185">Reference proteome</keyword>
<feature type="domain" description="F-box" evidence="2">
    <location>
        <begin position="75"/>
        <end position="123"/>
    </location>
</feature>
<dbReference type="STRING" id="2282107.A0A286U4S4"/>
<dbReference type="SUPFAM" id="SSF81383">
    <property type="entry name" value="F-box domain"/>
    <property type="match status" value="1"/>
</dbReference>
<evidence type="ECO:0000313" key="3">
    <source>
        <dbReference type="EMBL" id="PAV14601.1"/>
    </source>
</evidence>
<evidence type="ECO:0000256" key="1">
    <source>
        <dbReference type="SAM" id="Coils"/>
    </source>
</evidence>
<dbReference type="OrthoDB" id="3181259at2759"/>
<protein>
    <submittedName>
        <fullName evidence="3">F-box</fullName>
    </submittedName>
</protein>
<feature type="coiled-coil region" evidence="1">
    <location>
        <begin position="44"/>
        <end position="71"/>
    </location>
</feature>
<evidence type="ECO:0000313" key="4">
    <source>
        <dbReference type="Proteomes" id="UP000217199"/>
    </source>
</evidence>
<dbReference type="Gene3D" id="1.20.1280.50">
    <property type="match status" value="1"/>
</dbReference>
<gene>
    <name evidence="3" type="ORF">PNOK_0967900</name>
</gene>
<reference evidence="3 4" key="1">
    <citation type="journal article" date="2017" name="Mol. Ecol.">
        <title>Comparative and population genomic landscape of Phellinus noxius: A hypervariable fungus causing root rot in trees.</title>
        <authorList>
            <person name="Chung C.L."/>
            <person name="Lee T.J."/>
            <person name="Akiba M."/>
            <person name="Lee H.H."/>
            <person name="Kuo T.H."/>
            <person name="Liu D."/>
            <person name="Ke H.M."/>
            <person name="Yokoi T."/>
            <person name="Roa M.B."/>
            <person name="Lu M.J."/>
            <person name="Chang Y.Y."/>
            <person name="Ann P.J."/>
            <person name="Tsai J.N."/>
            <person name="Chen C.Y."/>
            <person name="Tzean S.S."/>
            <person name="Ota Y."/>
            <person name="Hattori T."/>
            <person name="Sahashi N."/>
            <person name="Liou R.F."/>
            <person name="Kikuchi T."/>
            <person name="Tsai I.J."/>
        </authorList>
    </citation>
    <scope>NUCLEOTIDE SEQUENCE [LARGE SCALE GENOMIC DNA]</scope>
    <source>
        <strain evidence="3 4">FFPRI411160</strain>
    </source>
</reference>
<dbReference type="AlphaFoldDB" id="A0A286U4S4"/>
<dbReference type="EMBL" id="NBII01000012">
    <property type="protein sequence ID" value="PAV14601.1"/>
    <property type="molecule type" value="Genomic_DNA"/>
</dbReference>